<keyword evidence="1" id="KW-0812">Transmembrane</keyword>
<comment type="caution">
    <text evidence="2">The sequence shown here is derived from an EMBL/GenBank/DDBJ whole genome shotgun (WGS) entry which is preliminary data.</text>
</comment>
<name>A0A0G1KDM3_9BACT</name>
<protein>
    <recommendedName>
        <fullName evidence="4">DoxX family protein</fullName>
    </recommendedName>
</protein>
<evidence type="ECO:0008006" key="4">
    <source>
        <dbReference type="Google" id="ProtNLM"/>
    </source>
</evidence>
<dbReference type="AlphaFoldDB" id="A0A0G1KDM3"/>
<sequence length="129" mass="15182">MDTNNKIKWILRVAIFGVFFGHAMFALDGNPKWVQWIMDFGGWEKELATQLLFMVGLLDTFVAFAVLIKPIRIILLWAVIWTTWTAFMRVLPFIGDPIWDFVERWANIGAPLALLLLIGWPRNWKEWFK</sequence>
<feature type="transmembrane region" description="Helical" evidence="1">
    <location>
        <begin position="101"/>
        <end position="120"/>
    </location>
</feature>
<dbReference type="Proteomes" id="UP000034595">
    <property type="component" value="Unassembled WGS sequence"/>
</dbReference>
<keyword evidence="1" id="KW-0472">Membrane</keyword>
<accession>A0A0G1KDM3</accession>
<dbReference type="EMBL" id="LCJQ01000005">
    <property type="protein sequence ID" value="KKT81831.1"/>
    <property type="molecule type" value="Genomic_DNA"/>
</dbReference>
<reference evidence="2 3" key="1">
    <citation type="journal article" date="2015" name="Nature">
        <title>rRNA introns, odd ribosomes, and small enigmatic genomes across a large radiation of phyla.</title>
        <authorList>
            <person name="Brown C.T."/>
            <person name="Hug L.A."/>
            <person name="Thomas B.C."/>
            <person name="Sharon I."/>
            <person name="Castelle C.J."/>
            <person name="Singh A."/>
            <person name="Wilkins M.J."/>
            <person name="Williams K.H."/>
            <person name="Banfield J.F."/>
        </authorList>
    </citation>
    <scope>NUCLEOTIDE SEQUENCE [LARGE SCALE GENOMIC DNA]</scope>
</reference>
<organism evidence="2 3">
    <name type="scientific">Candidatus Azambacteria bacterium GW2011_GWA1_44_9</name>
    <dbReference type="NCBI Taxonomy" id="1618610"/>
    <lineage>
        <taxon>Bacteria</taxon>
        <taxon>Candidatus Azamiibacteriota</taxon>
    </lineage>
</organism>
<evidence type="ECO:0000256" key="1">
    <source>
        <dbReference type="SAM" id="Phobius"/>
    </source>
</evidence>
<evidence type="ECO:0000313" key="3">
    <source>
        <dbReference type="Proteomes" id="UP000034595"/>
    </source>
</evidence>
<gene>
    <name evidence="2" type="ORF">UW78_C0005G0050</name>
</gene>
<keyword evidence="1" id="KW-1133">Transmembrane helix</keyword>
<feature type="transmembrane region" description="Helical" evidence="1">
    <location>
        <begin position="9"/>
        <end position="27"/>
    </location>
</feature>
<evidence type="ECO:0000313" key="2">
    <source>
        <dbReference type="EMBL" id="KKT81831.1"/>
    </source>
</evidence>
<feature type="transmembrane region" description="Helical" evidence="1">
    <location>
        <begin position="74"/>
        <end position="95"/>
    </location>
</feature>
<feature type="transmembrane region" description="Helical" evidence="1">
    <location>
        <begin position="47"/>
        <end position="67"/>
    </location>
</feature>
<proteinExistence type="predicted"/>